<feature type="region of interest" description="Disordered" evidence="6">
    <location>
        <begin position="505"/>
        <end position="544"/>
    </location>
</feature>
<evidence type="ECO:0000256" key="5">
    <source>
        <dbReference type="SAM" id="Coils"/>
    </source>
</evidence>
<dbReference type="Pfam" id="PF00018">
    <property type="entry name" value="SH3_1"/>
    <property type="match status" value="1"/>
</dbReference>
<feature type="region of interest" description="Disordered" evidence="6">
    <location>
        <begin position="318"/>
        <end position="421"/>
    </location>
</feature>
<keyword evidence="10" id="KW-1185">Reference proteome</keyword>
<evidence type="ECO:0000259" key="7">
    <source>
        <dbReference type="PROSITE" id="PS50002"/>
    </source>
</evidence>
<evidence type="ECO:0000256" key="4">
    <source>
        <dbReference type="PROSITE-ProRule" id="PRU01207"/>
    </source>
</evidence>
<keyword evidence="1 3" id="KW-0728">SH3 domain</keyword>
<dbReference type="InterPro" id="IPR001452">
    <property type="entry name" value="SH3_domain"/>
</dbReference>
<dbReference type="PROSITE" id="PS50002">
    <property type="entry name" value="SH3"/>
    <property type="match status" value="1"/>
</dbReference>
<dbReference type="CDD" id="cd11619">
    <property type="entry name" value="HR1_CIP4-like"/>
    <property type="match status" value="1"/>
</dbReference>
<accession>A0A7R9BX66</accession>
<feature type="compositionally biased region" description="Low complexity" evidence="6">
    <location>
        <begin position="197"/>
        <end position="209"/>
    </location>
</feature>
<sequence>MKSGESSTTLNGGGSGDDSSTMIASSNGGAGESSPASANIINGLGKSNKGGLTLKGTLSASRLKKRGGIFGIFGSHKNGNASPFPDAKEDWSELPPNQRRKKVQQKLEELNAKIQQETATRDALMRMKEVYTSSPALGDPASTEGQLSESGVRLDRLRKELVHYQHMLEETANPAVTPGTGGPGRRAGLSPPMRGQSNNNNNNNHSLNNRTGGSTASSERHSLSDEGEESLSRSASDSSVSNPANPHAPLPKAPMRHVSAHGHKSQTSSNGDALMRMKEVYTSSPALGDPASTEGQLSESGVRLDRLRKELVHYQHMLEETANPAVTPGTGGPGRRAGLSPPMRGQSNNNNNNNHSLNNRTGGSTASSERHSLSDEGEESLSRSASDSSVSNPANPHAPLPKAPMRHVSAHGHKSQTSSNGWTASHYWSHLQLNMDYKGLTTVWTEQRSRKTNGEAAATRRRPCWLDYRTPSTSALHNNSPGYLDKPVPVPQKQTKARHLDSFSFLESSNSPESGLGMSRVSLPDSENGGGSGSGSGGAASATHDVQEEDAEYFYDDNEALTILGTCRALYSFDAQSEGSIPMCEGEDLQVIELDQGDGWTRVRRVDQSEEGFVPTSYIEISLRGSC</sequence>
<dbReference type="InterPro" id="IPR036028">
    <property type="entry name" value="SH3-like_dom_sf"/>
</dbReference>
<feature type="region of interest" description="Disordered" evidence="6">
    <location>
        <begin position="1"/>
        <end position="54"/>
    </location>
</feature>
<dbReference type="FunFam" id="2.30.30.40:FF:000203">
    <property type="entry name" value="Cdc42-interacting protein 4, isoform F"/>
    <property type="match status" value="1"/>
</dbReference>
<dbReference type="Gene3D" id="2.30.30.40">
    <property type="entry name" value="SH3 Domains"/>
    <property type="match status" value="1"/>
</dbReference>
<reference evidence="9" key="1">
    <citation type="submission" date="2020-11" db="EMBL/GenBank/DDBJ databases">
        <authorList>
            <person name="Tran Van P."/>
        </authorList>
    </citation>
    <scope>NUCLEOTIDE SEQUENCE</scope>
</reference>
<dbReference type="CDD" id="cd11911">
    <property type="entry name" value="SH3_CIP4-like"/>
    <property type="match status" value="1"/>
</dbReference>
<feature type="region of interest" description="Disordered" evidence="6">
    <location>
        <begin position="72"/>
        <end position="96"/>
    </location>
</feature>
<dbReference type="PANTHER" id="PTHR15735">
    <property type="entry name" value="FCH AND DOUBLE SH3 DOMAINS PROTEIN"/>
    <property type="match status" value="1"/>
</dbReference>
<feature type="compositionally biased region" description="Basic residues" evidence="6">
    <location>
        <begin position="404"/>
        <end position="414"/>
    </location>
</feature>
<gene>
    <name evidence="9" type="ORF">NMOB1V02_LOCUS10494</name>
</gene>
<dbReference type="PROSITE" id="PS51860">
    <property type="entry name" value="REM_1"/>
    <property type="match status" value="1"/>
</dbReference>
<feature type="compositionally biased region" description="Gly residues" evidence="6">
    <location>
        <begin position="528"/>
        <end position="538"/>
    </location>
</feature>
<dbReference type="Proteomes" id="UP000678499">
    <property type="component" value="Unassembled WGS sequence"/>
</dbReference>
<name>A0A7R9BX66_9CRUS</name>
<feature type="compositionally biased region" description="Low complexity" evidence="6">
    <location>
        <begin position="382"/>
        <end position="391"/>
    </location>
</feature>
<feature type="compositionally biased region" description="Basic residues" evidence="6">
    <location>
        <begin position="254"/>
        <end position="264"/>
    </location>
</feature>
<organism evidence="9">
    <name type="scientific">Notodromas monacha</name>
    <dbReference type="NCBI Taxonomy" id="399045"/>
    <lineage>
        <taxon>Eukaryota</taxon>
        <taxon>Metazoa</taxon>
        <taxon>Ecdysozoa</taxon>
        <taxon>Arthropoda</taxon>
        <taxon>Crustacea</taxon>
        <taxon>Oligostraca</taxon>
        <taxon>Ostracoda</taxon>
        <taxon>Podocopa</taxon>
        <taxon>Podocopida</taxon>
        <taxon>Cypridocopina</taxon>
        <taxon>Cypridoidea</taxon>
        <taxon>Cyprididae</taxon>
        <taxon>Notodromas</taxon>
    </lineage>
</organism>
<feature type="coiled-coil region" evidence="5">
    <location>
        <begin position="100"/>
        <end position="127"/>
    </location>
</feature>
<evidence type="ECO:0000259" key="8">
    <source>
        <dbReference type="PROSITE" id="PS51860"/>
    </source>
</evidence>
<dbReference type="GO" id="GO:0007165">
    <property type="term" value="P:signal transduction"/>
    <property type="evidence" value="ECO:0007669"/>
    <property type="project" value="InterPro"/>
</dbReference>
<feature type="compositionally biased region" description="Polar residues" evidence="6">
    <location>
        <begin position="1"/>
        <end position="10"/>
    </location>
</feature>
<feature type="domain" description="REM-1" evidence="8">
    <location>
        <begin position="92"/>
        <end position="170"/>
    </location>
</feature>
<evidence type="ECO:0000313" key="10">
    <source>
        <dbReference type="Proteomes" id="UP000678499"/>
    </source>
</evidence>
<evidence type="ECO:0000256" key="3">
    <source>
        <dbReference type="PROSITE-ProRule" id="PRU00192"/>
    </source>
</evidence>
<dbReference type="PANTHER" id="PTHR15735:SF12">
    <property type="entry name" value="CDC42-INTERACTING PROTEIN 4, ISOFORM B"/>
    <property type="match status" value="1"/>
</dbReference>
<dbReference type="EMBL" id="CAJPEX010004447">
    <property type="protein sequence ID" value="CAG0923028.1"/>
    <property type="molecule type" value="Genomic_DNA"/>
</dbReference>
<dbReference type="SMART" id="SM00326">
    <property type="entry name" value="SH3"/>
    <property type="match status" value="1"/>
</dbReference>
<evidence type="ECO:0000256" key="1">
    <source>
        <dbReference type="ARBA" id="ARBA00022443"/>
    </source>
</evidence>
<feature type="compositionally biased region" description="Low complexity" evidence="6">
    <location>
        <begin position="232"/>
        <end position="241"/>
    </location>
</feature>
<feature type="compositionally biased region" description="Low complexity" evidence="6">
    <location>
        <begin position="347"/>
        <end position="359"/>
    </location>
</feature>
<feature type="region of interest" description="Disordered" evidence="6">
    <location>
        <begin position="132"/>
        <end position="152"/>
    </location>
</feature>
<protein>
    <submittedName>
        <fullName evidence="9">Uncharacterized protein</fullName>
    </submittedName>
</protein>
<feature type="region of interest" description="Disordered" evidence="6">
    <location>
        <begin position="283"/>
        <end position="302"/>
    </location>
</feature>
<dbReference type="OrthoDB" id="8783038at2759"/>
<feature type="region of interest" description="Disordered" evidence="6">
    <location>
        <begin position="168"/>
        <end position="272"/>
    </location>
</feature>
<dbReference type="Gene3D" id="6.10.140.470">
    <property type="match status" value="2"/>
</dbReference>
<proteinExistence type="predicted"/>
<dbReference type="InterPro" id="IPR011072">
    <property type="entry name" value="HR1_rho-bd"/>
</dbReference>
<dbReference type="AlphaFoldDB" id="A0A7R9BX66"/>
<feature type="compositionally biased region" description="Polar residues" evidence="6">
    <location>
        <begin position="17"/>
        <end position="27"/>
    </location>
</feature>
<dbReference type="SUPFAM" id="SSF50044">
    <property type="entry name" value="SH3-domain"/>
    <property type="match status" value="1"/>
</dbReference>
<dbReference type="Pfam" id="PF25610">
    <property type="entry name" value="HR1_TOCA"/>
    <property type="match status" value="2"/>
</dbReference>
<evidence type="ECO:0000313" key="9">
    <source>
        <dbReference type="EMBL" id="CAD7282876.1"/>
    </source>
</evidence>
<evidence type="ECO:0000256" key="6">
    <source>
        <dbReference type="SAM" id="MobiDB-lite"/>
    </source>
</evidence>
<dbReference type="EMBL" id="OA886484">
    <property type="protein sequence ID" value="CAD7282876.1"/>
    <property type="molecule type" value="Genomic_DNA"/>
</dbReference>
<evidence type="ECO:0000256" key="2">
    <source>
        <dbReference type="ARBA" id="ARBA00023054"/>
    </source>
</evidence>
<dbReference type="InterPro" id="IPR057870">
    <property type="entry name" value="HR1_TOCA"/>
</dbReference>
<keyword evidence="2 4" id="KW-0175">Coiled coil</keyword>
<feature type="domain" description="SH3" evidence="7">
    <location>
        <begin position="562"/>
        <end position="624"/>
    </location>
</feature>